<reference evidence="2 3" key="1">
    <citation type="submission" date="2008-08" db="EMBL/GenBank/DDBJ databases">
        <authorList>
            <person name="Madupu R."/>
            <person name="Durkin A.S."/>
            <person name="Torralba M."/>
            <person name="Methe B."/>
            <person name="Sutton G.G."/>
            <person name="Strausberg R.L."/>
            <person name="Nelson K.E."/>
        </authorList>
    </citation>
    <scope>NUCLEOTIDE SEQUENCE [LARGE SCALE GENOMIC DNA]</scope>
    <source>
        <strain evidence="2 3">RM3267</strain>
    </source>
</reference>
<gene>
    <name evidence="2" type="ORF">CAMRE0001_0429</name>
</gene>
<evidence type="ECO:0000256" key="1">
    <source>
        <dbReference type="PIRSR" id="PIRSR600760-2"/>
    </source>
</evidence>
<dbReference type="Gene3D" id="3.40.190.80">
    <property type="match status" value="1"/>
</dbReference>
<dbReference type="GO" id="GO:0000103">
    <property type="term" value="P:sulfate assimilation"/>
    <property type="evidence" value="ECO:0007669"/>
    <property type="project" value="TreeGrafter"/>
</dbReference>
<comment type="cofactor">
    <cofactor evidence="1">
        <name>Mg(2+)</name>
        <dbReference type="ChEBI" id="CHEBI:18420"/>
    </cofactor>
</comment>
<dbReference type="GO" id="GO:0046872">
    <property type="term" value="F:metal ion binding"/>
    <property type="evidence" value="ECO:0007669"/>
    <property type="project" value="UniProtKB-KW"/>
</dbReference>
<evidence type="ECO:0000313" key="3">
    <source>
        <dbReference type="Proteomes" id="UP000003082"/>
    </source>
</evidence>
<dbReference type="GO" id="GO:0050427">
    <property type="term" value="P:3'-phosphoadenosine 5'-phosphosulfate metabolic process"/>
    <property type="evidence" value="ECO:0007669"/>
    <property type="project" value="TreeGrafter"/>
</dbReference>
<sequence length="297" mass="32569">MQQKETKMQNLNELLCLAKLAAVKAGDEIMKFYAHKGFDDEILAARSTLPESARSQNCRDFEVNLKTDHSPVTSADLAANAAIFETLKSSQIQICSEEKILGESARMFWLIDPLDGTKDFIEGSGEFCVCIALIEDGRPVLGVIYVPVTGEIYSAAKGERTQKELYKNGAFIPQILAAREYAPQTIISGKRGKNVTAGKLATALNFDIARLSSAIKYCRIAENLAGAYMRYSPSSIWDNAAGEMIAAGTGAKMIDLATLKAPIYDEASLKNNKFIVIAKDFLAREVEILRAIRELNL</sequence>
<dbReference type="AlphaFoldDB" id="B9D2J6"/>
<evidence type="ECO:0000313" key="2">
    <source>
        <dbReference type="EMBL" id="EEF13828.1"/>
    </source>
</evidence>
<dbReference type="STRING" id="553218.CAMRE0001_0429"/>
<organism evidence="2 3">
    <name type="scientific">Campylobacter rectus RM3267</name>
    <dbReference type="NCBI Taxonomy" id="553218"/>
    <lineage>
        <taxon>Bacteria</taxon>
        <taxon>Pseudomonadati</taxon>
        <taxon>Campylobacterota</taxon>
        <taxon>Epsilonproteobacteria</taxon>
        <taxon>Campylobacterales</taxon>
        <taxon>Campylobacteraceae</taxon>
        <taxon>Campylobacter</taxon>
    </lineage>
</organism>
<dbReference type="InterPro" id="IPR050725">
    <property type="entry name" value="CysQ/Inositol_MonoPase"/>
</dbReference>
<dbReference type="InterPro" id="IPR000760">
    <property type="entry name" value="Inositol_monophosphatase-like"/>
</dbReference>
<comment type="caution">
    <text evidence="2">The sequence shown here is derived from an EMBL/GenBank/DDBJ whole genome shotgun (WGS) entry which is preliminary data.</text>
</comment>
<dbReference type="PANTHER" id="PTHR43028">
    <property type="entry name" value="3'(2'),5'-BISPHOSPHATE NUCLEOTIDASE 1"/>
    <property type="match status" value="1"/>
</dbReference>
<dbReference type="EMBL" id="ACFU01000013">
    <property type="protein sequence ID" value="EEF13828.1"/>
    <property type="molecule type" value="Genomic_DNA"/>
</dbReference>
<feature type="binding site" evidence="1">
    <location>
        <position position="112"/>
    </location>
    <ligand>
        <name>Mg(2+)</name>
        <dbReference type="ChEBI" id="CHEBI:18420"/>
        <label>1</label>
        <note>catalytic</note>
    </ligand>
</feature>
<dbReference type="CDD" id="cd01638">
    <property type="entry name" value="CysQ"/>
    <property type="match status" value="1"/>
</dbReference>
<dbReference type="eggNOG" id="COG1218">
    <property type="taxonomic scope" value="Bacteria"/>
</dbReference>
<dbReference type="PANTHER" id="PTHR43028:SF5">
    <property type="entry name" value="3'(2'),5'-BISPHOSPHATE NUCLEOTIDASE 1"/>
    <property type="match status" value="1"/>
</dbReference>
<dbReference type="Proteomes" id="UP000003082">
    <property type="component" value="Unassembled WGS sequence"/>
</dbReference>
<feature type="binding site" evidence="1">
    <location>
        <position position="115"/>
    </location>
    <ligand>
        <name>Mg(2+)</name>
        <dbReference type="ChEBI" id="CHEBI:18420"/>
        <label>1</label>
        <note>catalytic</note>
    </ligand>
</feature>
<keyword evidence="1" id="KW-0460">Magnesium</keyword>
<accession>B9D2J6</accession>
<dbReference type="SUPFAM" id="SSF56655">
    <property type="entry name" value="Carbohydrate phosphatase"/>
    <property type="match status" value="1"/>
</dbReference>
<feature type="binding site" evidence="1">
    <location>
        <position position="238"/>
    </location>
    <ligand>
        <name>Mg(2+)</name>
        <dbReference type="ChEBI" id="CHEBI:18420"/>
        <label>1</label>
        <note>catalytic</note>
    </ligand>
</feature>
<protein>
    <submittedName>
        <fullName evidence="2">Putative 3'(2'),5'-bisphosphate nucleotidase</fullName>
    </submittedName>
</protein>
<feature type="binding site" evidence="1">
    <location>
        <position position="114"/>
    </location>
    <ligand>
        <name>Mg(2+)</name>
        <dbReference type="ChEBI" id="CHEBI:18420"/>
        <label>1</label>
        <note>catalytic</note>
    </ligand>
</feature>
<name>B9D2J6_CAMRE</name>
<dbReference type="Pfam" id="PF00459">
    <property type="entry name" value="Inositol_P"/>
    <property type="match status" value="1"/>
</dbReference>
<feature type="binding site" evidence="1">
    <location>
        <position position="97"/>
    </location>
    <ligand>
        <name>Mg(2+)</name>
        <dbReference type="ChEBI" id="CHEBI:18420"/>
        <label>1</label>
        <note>catalytic</note>
    </ligand>
</feature>
<dbReference type="GO" id="GO:0008441">
    <property type="term" value="F:3'(2'),5'-bisphosphate nucleotidase activity"/>
    <property type="evidence" value="ECO:0007669"/>
    <property type="project" value="TreeGrafter"/>
</dbReference>
<keyword evidence="1" id="KW-0479">Metal-binding</keyword>
<dbReference type="Gene3D" id="3.30.540.10">
    <property type="entry name" value="Fructose-1,6-Bisphosphatase, subunit A, domain 1"/>
    <property type="match status" value="1"/>
</dbReference>
<keyword evidence="3" id="KW-1185">Reference proteome</keyword>
<proteinExistence type="predicted"/>